<dbReference type="Pfam" id="PF01593">
    <property type="entry name" value="Amino_oxidase"/>
    <property type="match status" value="1"/>
</dbReference>
<dbReference type="PANTHER" id="PTHR43563:SF1">
    <property type="entry name" value="AMINE OXIDASE [FLAVIN-CONTAINING] B"/>
    <property type="match status" value="1"/>
</dbReference>
<keyword evidence="6" id="KW-0285">Flavoprotein</keyword>
<dbReference type="GO" id="GO:0097621">
    <property type="term" value="F:monoamine oxidase activity"/>
    <property type="evidence" value="ECO:0007669"/>
    <property type="project" value="UniProtKB-EC"/>
</dbReference>
<dbReference type="InterPro" id="IPR050703">
    <property type="entry name" value="Flavin_MAO"/>
</dbReference>
<dbReference type="InterPro" id="IPR002937">
    <property type="entry name" value="Amino_oxidase"/>
</dbReference>
<dbReference type="PANTHER" id="PTHR43563">
    <property type="entry name" value="AMINE OXIDASE"/>
    <property type="match status" value="1"/>
</dbReference>
<keyword evidence="3 6" id="KW-0560">Oxidoreductase</keyword>
<feature type="binding site" evidence="5">
    <location>
        <position position="361"/>
    </location>
    <ligand>
        <name>FAD</name>
        <dbReference type="ChEBI" id="CHEBI:57692"/>
    </ligand>
</feature>
<proteinExistence type="inferred from homology"/>
<reference evidence="8" key="1">
    <citation type="submission" date="2021-01" db="EMBL/GenBank/DDBJ databases">
        <authorList>
            <person name="Corre E."/>
            <person name="Pelletier E."/>
            <person name="Niang G."/>
            <person name="Scheremetjew M."/>
            <person name="Finn R."/>
            <person name="Kale V."/>
            <person name="Holt S."/>
            <person name="Cochrane G."/>
            <person name="Meng A."/>
            <person name="Brown T."/>
            <person name="Cohen L."/>
        </authorList>
    </citation>
    <scope>NUCLEOTIDE SEQUENCE</scope>
    <source>
        <strain evidence="8">GSBS06</strain>
    </source>
</reference>
<comment type="cofactor">
    <cofactor evidence="1 6">
        <name>FAD</name>
        <dbReference type="ChEBI" id="CHEBI:57692"/>
    </cofactor>
</comment>
<feature type="binding site" evidence="5">
    <location>
        <position position="143"/>
    </location>
    <ligand>
        <name>FAD</name>
        <dbReference type="ChEBI" id="CHEBI:57692"/>
    </ligand>
</feature>
<keyword evidence="6" id="KW-0274">FAD</keyword>
<evidence type="ECO:0000256" key="5">
    <source>
        <dbReference type="PIRSR" id="PIRSR601613-1"/>
    </source>
</evidence>
<dbReference type="InterPro" id="IPR001613">
    <property type="entry name" value="Flavin_amine_oxidase"/>
</dbReference>
<name>A0A7S3PFX0_9STRA</name>
<evidence type="ECO:0000259" key="7">
    <source>
        <dbReference type="Pfam" id="PF01593"/>
    </source>
</evidence>
<dbReference type="EC" id="1.4.3.-" evidence="6"/>
<dbReference type="Gene3D" id="3.50.50.60">
    <property type="entry name" value="FAD/NAD(P)-binding domain"/>
    <property type="match status" value="2"/>
</dbReference>
<evidence type="ECO:0000256" key="1">
    <source>
        <dbReference type="ARBA" id="ARBA00001974"/>
    </source>
</evidence>
<accession>A0A7S3PFX0</accession>
<comment type="similarity">
    <text evidence="2 6">Belongs to the flavin monoamine oxidase family.</text>
</comment>
<feature type="domain" description="Amine oxidase" evidence="7">
    <location>
        <begin position="108"/>
        <end position="385"/>
    </location>
</feature>
<dbReference type="PRINTS" id="PR00757">
    <property type="entry name" value="AMINEOXDASEF"/>
</dbReference>
<dbReference type="InterPro" id="IPR036188">
    <property type="entry name" value="FAD/NAD-bd_sf"/>
</dbReference>
<dbReference type="EMBL" id="HBIN01006008">
    <property type="protein sequence ID" value="CAE0434062.1"/>
    <property type="molecule type" value="Transcribed_RNA"/>
</dbReference>
<feature type="binding site" evidence="5">
    <location>
        <position position="275"/>
    </location>
    <ligand>
        <name>substrate</name>
    </ligand>
</feature>
<comment type="catalytic activity">
    <reaction evidence="4">
        <text>a secondary aliphatic amine + O2 + H2O = a primary amine + an aldehyde + H2O2</text>
        <dbReference type="Rhea" id="RHEA:26414"/>
        <dbReference type="ChEBI" id="CHEBI:15377"/>
        <dbReference type="ChEBI" id="CHEBI:15379"/>
        <dbReference type="ChEBI" id="CHEBI:16240"/>
        <dbReference type="ChEBI" id="CHEBI:17478"/>
        <dbReference type="ChEBI" id="CHEBI:58855"/>
        <dbReference type="ChEBI" id="CHEBI:65296"/>
        <dbReference type="EC" id="1.4.3.4"/>
    </reaction>
</comment>
<protein>
    <recommendedName>
        <fullName evidence="6">Amine oxidase</fullName>
        <ecNumber evidence="6">1.4.3.-</ecNumber>
    </recommendedName>
</protein>
<dbReference type="SUPFAM" id="SSF51905">
    <property type="entry name" value="FAD/NAD(P)-binding domain"/>
    <property type="match status" value="1"/>
</dbReference>
<evidence type="ECO:0000256" key="6">
    <source>
        <dbReference type="RuleBase" id="RU362067"/>
    </source>
</evidence>
<evidence type="ECO:0000256" key="2">
    <source>
        <dbReference type="ARBA" id="ARBA00005995"/>
    </source>
</evidence>
<evidence type="ECO:0000313" key="8">
    <source>
        <dbReference type="EMBL" id="CAE0434062.1"/>
    </source>
</evidence>
<evidence type="ECO:0000256" key="4">
    <source>
        <dbReference type="ARBA" id="ARBA00048448"/>
    </source>
</evidence>
<evidence type="ECO:0000256" key="3">
    <source>
        <dbReference type="ARBA" id="ARBA00023002"/>
    </source>
</evidence>
<dbReference type="AlphaFoldDB" id="A0A7S3PFX0"/>
<gene>
    <name evidence="8" type="ORF">ASTO00021_LOCUS4373</name>
</gene>
<organism evidence="8">
    <name type="scientific">Aplanochytrium stocchinoi</name>
    <dbReference type="NCBI Taxonomy" id="215587"/>
    <lineage>
        <taxon>Eukaryota</taxon>
        <taxon>Sar</taxon>
        <taxon>Stramenopiles</taxon>
        <taxon>Bigyra</taxon>
        <taxon>Labyrinthulomycetes</taxon>
        <taxon>Thraustochytrida</taxon>
        <taxon>Thraustochytriidae</taxon>
        <taxon>Aplanochytrium</taxon>
    </lineage>
</organism>
<sequence>MDVGIIGAGLSGLVAAYTLLEDEERQRSTSGSQNSQESIPVKEVERKLRSISIYEAHEIAGGRLVSTVEGIDLGGSWVFDGFKETEQLCGEVGIQLMRHPSRYSNDSRIVGGARKLIERLCKRISILAQRLNIRYELHLSSRVKSIEVNLQSPAKSISLTVETKRTFECTHVLMTVPPRVAAESITFSPPLSSKLLHQMKSQNTWMSSMGKIAFIYSTPWWRLLSTANGVGIDIDSMRPGGTGPIVQFMDATSGPTELNEDMGEKDSVTYAIVAFVAPDVYEHDACIGQAVQQMKSFTKRLGYLDPPKKFEYKLWMKDEDIFKALDGASSQSGAYYDHPRSWDSNSTLELENNNIWLCGTETDTRNPGYIEGAVRVGRKSAQNLICR</sequence>